<dbReference type="EMBL" id="AMGY01000001">
    <property type="protein sequence ID" value="EXJ92974.1"/>
    <property type="molecule type" value="Genomic_DNA"/>
</dbReference>
<proteinExistence type="predicted"/>
<dbReference type="InterPro" id="IPR047121">
    <property type="entry name" value="YjiB-like"/>
</dbReference>
<dbReference type="HOGENOM" id="CLU_084522_1_0_1"/>
<name>W9ZEP6_9EURO</name>
<dbReference type="RefSeq" id="XP_007729864.1">
    <property type="nucleotide sequence ID" value="XM_007731674.1"/>
</dbReference>
<dbReference type="CDD" id="cd02219">
    <property type="entry name" value="cupin_YjlB-like"/>
    <property type="match status" value="1"/>
</dbReference>
<dbReference type="AlphaFoldDB" id="W9ZEP6"/>
<dbReference type="Proteomes" id="UP000019478">
    <property type="component" value="Unassembled WGS sequence"/>
</dbReference>
<reference evidence="1 2" key="1">
    <citation type="submission" date="2013-03" db="EMBL/GenBank/DDBJ databases">
        <title>The Genome Sequence of Capronia epimyces CBS 606.96.</title>
        <authorList>
            <consortium name="The Broad Institute Genomics Platform"/>
            <person name="Cuomo C."/>
            <person name="de Hoog S."/>
            <person name="Gorbushina A."/>
            <person name="Walker B."/>
            <person name="Young S.K."/>
            <person name="Zeng Q."/>
            <person name="Gargeya S."/>
            <person name="Fitzgerald M."/>
            <person name="Haas B."/>
            <person name="Abouelleil A."/>
            <person name="Allen A.W."/>
            <person name="Alvarado L."/>
            <person name="Arachchi H.M."/>
            <person name="Berlin A.M."/>
            <person name="Chapman S.B."/>
            <person name="Gainer-Dewar J."/>
            <person name="Goldberg J."/>
            <person name="Griggs A."/>
            <person name="Gujja S."/>
            <person name="Hansen M."/>
            <person name="Howarth C."/>
            <person name="Imamovic A."/>
            <person name="Ireland A."/>
            <person name="Larimer J."/>
            <person name="McCowan C."/>
            <person name="Murphy C."/>
            <person name="Pearson M."/>
            <person name="Poon T.W."/>
            <person name="Priest M."/>
            <person name="Roberts A."/>
            <person name="Saif S."/>
            <person name="Shea T."/>
            <person name="Sisk P."/>
            <person name="Sykes S."/>
            <person name="Wortman J."/>
            <person name="Nusbaum C."/>
            <person name="Birren B."/>
        </authorList>
    </citation>
    <scope>NUCLEOTIDE SEQUENCE [LARGE SCALE GENOMIC DNA]</scope>
    <source>
        <strain evidence="1 2">CBS 606.96</strain>
    </source>
</reference>
<dbReference type="InterPro" id="IPR011051">
    <property type="entry name" value="RmlC_Cupin_sf"/>
</dbReference>
<protein>
    <submittedName>
        <fullName evidence="1">Uncharacterized protein</fullName>
    </submittedName>
</protein>
<organism evidence="1 2">
    <name type="scientific">Capronia epimyces CBS 606.96</name>
    <dbReference type="NCBI Taxonomy" id="1182542"/>
    <lineage>
        <taxon>Eukaryota</taxon>
        <taxon>Fungi</taxon>
        <taxon>Dikarya</taxon>
        <taxon>Ascomycota</taxon>
        <taxon>Pezizomycotina</taxon>
        <taxon>Eurotiomycetes</taxon>
        <taxon>Chaetothyriomycetidae</taxon>
        <taxon>Chaetothyriales</taxon>
        <taxon>Herpotrichiellaceae</taxon>
        <taxon>Capronia</taxon>
    </lineage>
</organism>
<dbReference type="InterPro" id="IPR014710">
    <property type="entry name" value="RmlC-like_jellyroll"/>
</dbReference>
<dbReference type="PANTHER" id="PTHR36448:SF2">
    <property type="entry name" value="CUPIN TYPE-1 DOMAIN-CONTAINING PROTEIN"/>
    <property type="match status" value="1"/>
</dbReference>
<evidence type="ECO:0000313" key="1">
    <source>
        <dbReference type="EMBL" id="EXJ92974.1"/>
    </source>
</evidence>
<dbReference type="SUPFAM" id="SSF51182">
    <property type="entry name" value="RmlC-like cupins"/>
    <property type="match status" value="1"/>
</dbReference>
<gene>
    <name evidence="1" type="ORF">A1O3_01530</name>
</gene>
<dbReference type="OrthoDB" id="2446447at2759"/>
<sequence>MVFTPETYRLRAKEHCPNNELPVLIYRDCLPLPLSEEKAAEFLEAHAWVKKGCWGHIGQRHFHPNTHECYGIFQGSSTLLLGCGHNDTTDGGLEVEVHAGDVVVLPAGTGHCSTKSSKDYKYIGVYPEGAPHWTNQLGKAPIDLEAFRNEIGHVEMPSQDPVNGVDGPLILLWTRT</sequence>
<dbReference type="eggNOG" id="ENOG502SBBY">
    <property type="taxonomic scope" value="Eukaryota"/>
</dbReference>
<comment type="caution">
    <text evidence="1">The sequence shown here is derived from an EMBL/GenBank/DDBJ whole genome shotgun (WGS) entry which is preliminary data.</text>
</comment>
<dbReference type="PANTHER" id="PTHR36448">
    <property type="entry name" value="BLR7373 PROTEIN"/>
    <property type="match status" value="1"/>
</dbReference>
<dbReference type="GeneID" id="19165664"/>
<accession>W9ZEP6</accession>
<evidence type="ECO:0000313" key="2">
    <source>
        <dbReference type="Proteomes" id="UP000019478"/>
    </source>
</evidence>
<dbReference type="Gene3D" id="2.60.120.10">
    <property type="entry name" value="Jelly Rolls"/>
    <property type="match status" value="1"/>
</dbReference>
<keyword evidence="2" id="KW-1185">Reference proteome</keyword>